<keyword evidence="3" id="KW-1185">Reference proteome</keyword>
<organism evidence="2 3">
    <name type="scientific">Bimuria novae-zelandiae CBS 107.79</name>
    <dbReference type="NCBI Taxonomy" id="1447943"/>
    <lineage>
        <taxon>Eukaryota</taxon>
        <taxon>Fungi</taxon>
        <taxon>Dikarya</taxon>
        <taxon>Ascomycota</taxon>
        <taxon>Pezizomycotina</taxon>
        <taxon>Dothideomycetes</taxon>
        <taxon>Pleosporomycetidae</taxon>
        <taxon>Pleosporales</taxon>
        <taxon>Massarineae</taxon>
        <taxon>Didymosphaeriaceae</taxon>
        <taxon>Bimuria</taxon>
    </lineage>
</organism>
<evidence type="ECO:0000313" key="2">
    <source>
        <dbReference type="EMBL" id="KAF1972120.1"/>
    </source>
</evidence>
<feature type="region of interest" description="Disordered" evidence="1">
    <location>
        <begin position="202"/>
        <end position="269"/>
    </location>
</feature>
<proteinExistence type="predicted"/>
<dbReference type="AlphaFoldDB" id="A0A6A5V640"/>
<dbReference type="Proteomes" id="UP000800036">
    <property type="component" value="Unassembled WGS sequence"/>
</dbReference>
<name>A0A6A5V640_9PLEO</name>
<accession>A0A6A5V640</accession>
<protein>
    <submittedName>
        <fullName evidence="2">Uncharacterized protein</fullName>
    </submittedName>
</protein>
<feature type="compositionally biased region" description="Basic and acidic residues" evidence="1">
    <location>
        <begin position="207"/>
        <end position="218"/>
    </location>
</feature>
<evidence type="ECO:0000256" key="1">
    <source>
        <dbReference type="SAM" id="MobiDB-lite"/>
    </source>
</evidence>
<gene>
    <name evidence="2" type="ORF">BU23DRAFT_469048</name>
</gene>
<sequence>LFKPLLLAYLKALTTYLHEAQGLLLVKKGDFFPLFWEAWTISFKKKTILKSFKATGIWPRNAEVILQKYRPSTPVEQDSRESSTSVLSGKDWLKIETLVRNTVREEGSREVQKLKRSLHHISVQNDILHAEVQGLTKALQVKKKQQKKSKPLDLQQRREYHGGAVFWSPRKLREARVRESVVDKEKEKVELKKARKKAEITSAKLRNLQEKKERERKVSKPAAAPKQKKKQRVVVAEGRGDRGDEIGRDPAPTTTTRRGRNIKLPAKFQ</sequence>
<reference evidence="2" key="1">
    <citation type="journal article" date="2020" name="Stud. Mycol.">
        <title>101 Dothideomycetes genomes: a test case for predicting lifestyles and emergence of pathogens.</title>
        <authorList>
            <person name="Haridas S."/>
            <person name="Albert R."/>
            <person name="Binder M."/>
            <person name="Bloem J."/>
            <person name="Labutti K."/>
            <person name="Salamov A."/>
            <person name="Andreopoulos B."/>
            <person name="Baker S."/>
            <person name="Barry K."/>
            <person name="Bills G."/>
            <person name="Bluhm B."/>
            <person name="Cannon C."/>
            <person name="Castanera R."/>
            <person name="Culley D."/>
            <person name="Daum C."/>
            <person name="Ezra D."/>
            <person name="Gonzalez J."/>
            <person name="Henrissat B."/>
            <person name="Kuo A."/>
            <person name="Liang C."/>
            <person name="Lipzen A."/>
            <person name="Lutzoni F."/>
            <person name="Magnuson J."/>
            <person name="Mondo S."/>
            <person name="Nolan M."/>
            <person name="Ohm R."/>
            <person name="Pangilinan J."/>
            <person name="Park H.-J."/>
            <person name="Ramirez L."/>
            <person name="Alfaro M."/>
            <person name="Sun H."/>
            <person name="Tritt A."/>
            <person name="Yoshinaga Y."/>
            <person name="Zwiers L.-H."/>
            <person name="Turgeon B."/>
            <person name="Goodwin S."/>
            <person name="Spatafora J."/>
            <person name="Crous P."/>
            <person name="Grigoriev I."/>
        </authorList>
    </citation>
    <scope>NUCLEOTIDE SEQUENCE</scope>
    <source>
        <strain evidence="2">CBS 107.79</strain>
    </source>
</reference>
<feature type="non-terminal residue" evidence="2">
    <location>
        <position position="1"/>
    </location>
</feature>
<dbReference type="OrthoDB" id="3788048at2759"/>
<dbReference type="EMBL" id="ML976689">
    <property type="protein sequence ID" value="KAF1972120.1"/>
    <property type="molecule type" value="Genomic_DNA"/>
</dbReference>
<feature type="compositionally biased region" description="Basic and acidic residues" evidence="1">
    <location>
        <begin position="238"/>
        <end position="248"/>
    </location>
</feature>
<evidence type="ECO:0000313" key="3">
    <source>
        <dbReference type="Proteomes" id="UP000800036"/>
    </source>
</evidence>